<proteinExistence type="inferred from homology"/>
<dbReference type="GO" id="GO:0009035">
    <property type="term" value="F:type I site-specific deoxyribonuclease activity"/>
    <property type="evidence" value="ECO:0007669"/>
    <property type="project" value="UniProtKB-EC"/>
</dbReference>
<feature type="domain" description="Helicase ATP-binding" evidence="12">
    <location>
        <begin position="278"/>
        <end position="441"/>
    </location>
</feature>
<dbReference type="CDD" id="cd22332">
    <property type="entry name" value="HsdR_N"/>
    <property type="match status" value="1"/>
</dbReference>
<evidence type="ECO:0000256" key="5">
    <source>
        <dbReference type="ARBA" id="ARBA00022741"/>
    </source>
</evidence>
<gene>
    <name evidence="13" type="ORF">HCA46_14750</name>
</gene>
<comment type="catalytic activity">
    <reaction evidence="1 11">
        <text>Endonucleolytic cleavage of DNA to give random double-stranded fragments with terminal 5'-phosphates, ATP is simultaneously hydrolyzed.</text>
        <dbReference type="EC" id="3.1.21.3"/>
    </reaction>
</comment>
<dbReference type="PANTHER" id="PTHR30195">
    <property type="entry name" value="TYPE I SITE-SPECIFIC DEOXYRIBONUCLEASE PROTEIN SUBUNIT M AND R"/>
    <property type="match status" value="1"/>
</dbReference>
<name>A0A7X1CJK3_9LIST</name>
<dbReference type="GO" id="GO:0009307">
    <property type="term" value="P:DNA restriction-modification system"/>
    <property type="evidence" value="ECO:0007669"/>
    <property type="project" value="UniProtKB-KW"/>
</dbReference>
<dbReference type="RefSeq" id="WP_185495561.1">
    <property type="nucleotide sequence ID" value="NZ_JAARUV010000006.1"/>
</dbReference>
<dbReference type="InterPro" id="IPR051268">
    <property type="entry name" value="Type-I_R_enzyme_R_subunit"/>
</dbReference>
<evidence type="ECO:0000256" key="4">
    <source>
        <dbReference type="ARBA" id="ARBA00022722"/>
    </source>
</evidence>
<comment type="subunit">
    <text evidence="3 11">The type I restriction/modification system is composed of three polypeptides R, M and S.</text>
</comment>
<keyword evidence="6 11" id="KW-0680">Restriction system</keyword>
<dbReference type="InterPro" id="IPR040980">
    <property type="entry name" value="SWI2_SNF2"/>
</dbReference>
<dbReference type="SUPFAM" id="SSF52540">
    <property type="entry name" value="P-loop containing nucleoside triphosphate hydrolases"/>
    <property type="match status" value="1"/>
</dbReference>
<dbReference type="Pfam" id="PF18766">
    <property type="entry name" value="SWI2_SNF2"/>
    <property type="match status" value="1"/>
</dbReference>
<dbReference type="GO" id="GO:0005524">
    <property type="term" value="F:ATP binding"/>
    <property type="evidence" value="ECO:0007669"/>
    <property type="project" value="UniProtKB-KW"/>
</dbReference>
<dbReference type="EMBL" id="JAARUV010000006">
    <property type="protein sequence ID" value="MBC1780104.1"/>
    <property type="molecule type" value="Genomic_DNA"/>
</dbReference>
<evidence type="ECO:0000256" key="11">
    <source>
        <dbReference type="RuleBase" id="RU364115"/>
    </source>
</evidence>
<keyword evidence="10 11" id="KW-0238">DNA-binding</keyword>
<evidence type="ECO:0000256" key="8">
    <source>
        <dbReference type="ARBA" id="ARBA00022801"/>
    </source>
</evidence>
<dbReference type="PROSITE" id="PS51192">
    <property type="entry name" value="HELICASE_ATP_BIND_1"/>
    <property type="match status" value="1"/>
</dbReference>
<comment type="similarity">
    <text evidence="2 11">Belongs to the HsdR family.</text>
</comment>
<dbReference type="Gene3D" id="3.40.50.300">
    <property type="entry name" value="P-loop containing nucleotide triphosphate hydrolases"/>
    <property type="match status" value="2"/>
</dbReference>
<comment type="function">
    <text evidence="11">Subunit R is required for both nuclease and ATPase activities, but not for modification.</text>
</comment>
<keyword evidence="9 11" id="KW-0067">ATP-binding</keyword>
<protein>
    <recommendedName>
        <fullName evidence="11">Type I restriction enzyme endonuclease subunit</fullName>
        <shortName evidence="11">R protein</shortName>
        <ecNumber evidence="11">3.1.21.3</ecNumber>
    </recommendedName>
    <alternativeName>
        <fullName evidence="11">Type-1 restriction enzyme R protein</fullName>
    </alternativeName>
</protein>
<evidence type="ECO:0000256" key="1">
    <source>
        <dbReference type="ARBA" id="ARBA00000851"/>
    </source>
</evidence>
<dbReference type="InterPro" id="IPR007409">
    <property type="entry name" value="Restrct_endonuc_type1_HsdR_N"/>
</dbReference>
<evidence type="ECO:0000256" key="6">
    <source>
        <dbReference type="ARBA" id="ARBA00022747"/>
    </source>
</evidence>
<keyword evidence="5 11" id="KW-0547">Nucleotide-binding</keyword>
<evidence type="ECO:0000256" key="2">
    <source>
        <dbReference type="ARBA" id="ARBA00008598"/>
    </source>
</evidence>
<dbReference type="InterPro" id="IPR004473">
    <property type="entry name" value="Restrct_endonuc_typeI_HsdR"/>
</dbReference>
<organism evidence="13 14">
    <name type="scientific">Listeria booriae</name>
    <dbReference type="NCBI Taxonomy" id="1552123"/>
    <lineage>
        <taxon>Bacteria</taxon>
        <taxon>Bacillati</taxon>
        <taxon>Bacillota</taxon>
        <taxon>Bacilli</taxon>
        <taxon>Bacillales</taxon>
        <taxon>Listeriaceae</taxon>
        <taxon>Listeria</taxon>
    </lineage>
</organism>
<evidence type="ECO:0000313" key="13">
    <source>
        <dbReference type="EMBL" id="MBC1780104.1"/>
    </source>
</evidence>
<sequence length="995" mass="114631">MAEAKFEAALIKKLEAEGWTYRKDFSNVSIKKLEQHWRDILNETNAHKLNGILLSDIEFGLILQELQRIRTPYEAQLLLVGAGGVGSIPIIRDDGSSLEVEIFYEDDVAGGRSRYEIVSQVRFDNLPKGLTTKRIIDLALLINGIPVVHIEEKDEHLQNQWRAFEQLKGYHGDGLYKGLFAFVQVQFIISQHSAHYFARPNAFEHYNKTFVFGWRDENNKDITDAFEFAHQVMGIPALHRLVTVNMIPDASNNNLMVMRSYQIQATREILQRMKEMETNGFIQKEGGYIWHTTGSGKTVTSFKVAQLLASAPRIRNVLFIVDRVDLIDQTLENFKNFAYIHFKNRIKKVNSRELKRELKRKGASQILLISVQGLTKAVKNGLENDDWNVIIMDEAHRSASGDSVKLIKKAFKKTTWFGFTGTPNFYSDEINDVKTTRDISTHDIFGKRLHTYTIKDAIGDGNVLGFDITYFKPHWVIEHPQENFSEKDYEKEIYQSDVYRQEVVQDILDNWKKTSGGALTSGGREENAFQAMFAVSGKQAAVHYYNIFKEKAPHLNVAVTFSRDESNENGTKELNEALKRAINNYTEKFNVPSIMDAKDPSRAYILDITKRLARKRPYNQGKEEERLDLVIVSDQLLTGFDSKFINMIYMDKTLREGMLIQAISRTNRTFDINSKPHGKVRFYRQGDEMREFVENALRIYTRGGNDTLQEAEDETKNQLPKDLENDDILAKPQSHQINDLEEAIARLKELAGDDFSQLPRGQKDIKEFVSLALPTHNKIQRLVQQGYELGSEIEELNEIGQPTGKMVRLDISSIDEFGALQARLNDAKEKLPPEERPDLTEIKIGIEFFHHEIIDYDMLVELLNTFMDDKTEDNREAIDKHIIPMDEDSQHEIHEIVDDIEAGNITEHFTTESLQDTRKKYRTERRELKIRRWAANQNVNGNRIVEAFDLFLPGHTLIENPKLADIVREIEEEENIGFFEASDFEEALMTFLNSL</sequence>
<dbReference type="Proteomes" id="UP000547643">
    <property type="component" value="Unassembled WGS sequence"/>
</dbReference>
<keyword evidence="7 13" id="KW-0255">Endonuclease</keyword>
<dbReference type="EC" id="3.1.21.3" evidence="11"/>
<evidence type="ECO:0000259" key="12">
    <source>
        <dbReference type="PROSITE" id="PS51192"/>
    </source>
</evidence>
<dbReference type="InterPro" id="IPR014001">
    <property type="entry name" value="Helicase_ATP-bd"/>
</dbReference>
<accession>A0A7X1CJK3</accession>
<evidence type="ECO:0000256" key="3">
    <source>
        <dbReference type="ARBA" id="ARBA00011296"/>
    </source>
</evidence>
<evidence type="ECO:0000256" key="10">
    <source>
        <dbReference type="ARBA" id="ARBA00023125"/>
    </source>
</evidence>
<dbReference type="InterPro" id="IPR055180">
    <property type="entry name" value="HsdR_RecA-like_helicase_dom_2"/>
</dbReference>
<dbReference type="Gene3D" id="3.90.1570.50">
    <property type="match status" value="1"/>
</dbReference>
<comment type="caution">
    <text evidence="13">The sequence shown here is derived from an EMBL/GenBank/DDBJ whole genome shotgun (WGS) entry which is preliminary data.</text>
</comment>
<evidence type="ECO:0000256" key="7">
    <source>
        <dbReference type="ARBA" id="ARBA00022759"/>
    </source>
</evidence>
<keyword evidence="4" id="KW-0540">Nuclease</keyword>
<dbReference type="Pfam" id="PF04313">
    <property type="entry name" value="HSDR_N"/>
    <property type="match status" value="1"/>
</dbReference>
<dbReference type="NCBIfam" id="TIGR00348">
    <property type="entry name" value="hsdR"/>
    <property type="match status" value="1"/>
</dbReference>
<reference evidence="13 14" key="1">
    <citation type="submission" date="2020-03" db="EMBL/GenBank/DDBJ databases">
        <title>Soil Listeria distribution.</title>
        <authorList>
            <person name="Liao J."/>
            <person name="Wiedmann M."/>
        </authorList>
    </citation>
    <scope>NUCLEOTIDE SEQUENCE [LARGE SCALE GENOMIC DNA]</scope>
    <source>
        <strain evidence="13 14">FSL L7-1017</strain>
    </source>
</reference>
<dbReference type="GO" id="GO:0003677">
    <property type="term" value="F:DNA binding"/>
    <property type="evidence" value="ECO:0007669"/>
    <property type="project" value="UniProtKB-KW"/>
</dbReference>
<keyword evidence="8 11" id="KW-0378">Hydrolase</keyword>
<dbReference type="AlphaFoldDB" id="A0A7X1CJK3"/>
<dbReference type="SMART" id="SM00487">
    <property type="entry name" value="DEXDc"/>
    <property type="match status" value="1"/>
</dbReference>
<evidence type="ECO:0000256" key="9">
    <source>
        <dbReference type="ARBA" id="ARBA00022840"/>
    </source>
</evidence>
<dbReference type="InterPro" id="IPR027417">
    <property type="entry name" value="P-loop_NTPase"/>
</dbReference>
<dbReference type="Pfam" id="PF22679">
    <property type="entry name" value="T1R_D3-like"/>
    <property type="match status" value="1"/>
</dbReference>
<evidence type="ECO:0000313" key="14">
    <source>
        <dbReference type="Proteomes" id="UP000547643"/>
    </source>
</evidence>
<dbReference type="PANTHER" id="PTHR30195:SF16">
    <property type="entry name" value="TYPE I RESTRICTION ENZYME ENDONUCLEASE SUBUNIT"/>
    <property type="match status" value="1"/>
</dbReference>